<dbReference type="PANTHER" id="PTHR43071">
    <property type="entry name" value="2-AMINO-4-HYDROXY-6-HYDROXYMETHYLDIHYDROPTERIDINE PYROPHOSPHOKINASE"/>
    <property type="match status" value="1"/>
</dbReference>
<dbReference type="PANTHER" id="PTHR43071:SF1">
    <property type="entry name" value="2-AMINO-4-HYDROXY-6-HYDROXYMETHYLDIHYDROPTERIDINE PYROPHOSPHOKINASE"/>
    <property type="match status" value="1"/>
</dbReference>
<feature type="domain" description="7,8-dihydro-6-hydroxymethylpterin-pyrophosphokinase" evidence="8">
    <location>
        <begin position="13"/>
        <end position="139"/>
    </location>
</feature>
<reference evidence="9" key="1">
    <citation type="submission" date="2021-05" db="EMBL/GenBank/DDBJ databases">
        <title>Energy efficiency and biological interactions define the core microbiome of deep oligotrophic groundwater.</title>
        <authorList>
            <person name="Mehrshad M."/>
            <person name="Lopez-Fernandez M."/>
            <person name="Bell E."/>
            <person name="Bernier-Latmani R."/>
            <person name="Bertilsson S."/>
            <person name="Dopson M."/>
        </authorList>
    </citation>
    <scope>NUCLEOTIDE SEQUENCE</scope>
    <source>
        <strain evidence="9">Modern_marine.mb.64</strain>
    </source>
</reference>
<organism evidence="9 10">
    <name type="scientific">Eiseniibacteriota bacterium</name>
    <dbReference type="NCBI Taxonomy" id="2212470"/>
    <lineage>
        <taxon>Bacteria</taxon>
        <taxon>Candidatus Eiseniibacteriota</taxon>
    </lineage>
</organism>
<keyword evidence="4" id="KW-0547">Nucleotide-binding</keyword>
<evidence type="ECO:0000313" key="10">
    <source>
        <dbReference type="Proteomes" id="UP000777784"/>
    </source>
</evidence>
<dbReference type="SUPFAM" id="SSF55083">
    <property type="entry name" value="6-hydroxymethyl-7,8-dihydropterin pyrophosphokinase, HPPK"/>
    <property type="match status" value="1"/>
</dbReference>
<evidence type="ECO:0000256" key="5">
    <source>
        <dbReference type="ARBA" id="ARBA00022777"/>
    </source>
</evidence>
<dbReference type="AlphaFoldDB" id="A0A948W5L2"/>
<dbReference type="GO" id="GO:0016301">
    <property type="term" value="F:kinase activity"/>
    <property type="evidence" value="ECO:0007669"/>
    <property type="project" value="UniProtKB-KW"/>
</dbReference>
<evidence type="ECO:0000313" key="9">
    <source>
        <dbReference type="EMBL" id="MBU2693427.1"/>
    </source>
</evidence>
<evidence type="ECO:0000256" key="6">
    <source>
        <dbReference type="ARBA" id="ARBA00022840"/>
    </source>
</evidence>
<dbReference type="InterPro" id="IPR035907">
    <property type="entry name" value="Hppk_sf"/>
</dbReference>
<sequence length="176" mass="19435">MKEERKTLPEATFISIGSNIEPARYLTAAIARIGDVGRPIRVSRVYQNAALSPTPQPDYLNAAVLLETEGAPEEIRTKLKSIEVALGRRRSADRYAPRIIDLDLCLLGSIILKTPAWTLPDPELLERAYLAVPMAEVAPDFIHPLTGEPLRLIAARLEPAGQLTLRPDLVLRLPDN</sequence>
<dbReference type="GO" id="GO:0003848">
    <property type="term" value="F:2-amino-4-hydroxy-6-hydroxymethyldihydropteridine diphosphokinase activity"/>
    <property type="evidence" value="ECO:0007669"/>
    <property type="project" value="UniProtKB-EC"/>
</dbReference>
<accession>A0A948W5L2</accession>
<name>A0A948W5L2_UNCEI</name>
<dbReference type="InterPro" id="IPR000550">
    <property type="entry name" value="Hppk"/>
</dbReference>
<dbReference type="Pfam" id="PF01288">
    <property type="entry name" value="HPPK"/>
    <property type="match status" value="1"/>
</dbReference>
<evidence type="ECO:0000256" key="7">
    <source>
        <dbReference type="ARBA" id="ARBA00022909"/>
    </source>
</evidence>
<dbReference type="GO" id="GO:0046656">
    <property type="term" value="P:folic acid biosynthetic process"/>
    <property type="evidence" value="ECO:0007669"/>
    <property type="project" value="UniProtKB-KW"/>
</dbReference>
<dbReference type="EMBL" id="JAHJDP010000119">
    <property type="protein sequence ID" value="MBU2693427.1"/>
    <property type="molecule type" value="Genomic_DNA"/>
</dbReference>
<keyword evidence="6" id="KW-0067">ATP-binding</keyword>
<evidence type="ECO:0000256" key="1">
    <source>
        <dbReference type="ARBA" id="ARBA00005051"/>
    </source>
</evidence>
<protein>
    <recommendedName>
        <fullName evidence="2">2-amino-4-hydroxy-6-hydroxymethyldihydropteridine diphosphokinase</fullName>
        <ecNumber evidence="2">2.7.6.3</ecNumber>
    </recommendedName>
</protein>
<dbReference type="EC" id="2.7.6.3" evidence="2"/>
<comment type="pathway">
    <text evidence="1">Cofactor biosynthesis; tetrahydrofolate biosynthesis; 2-amino-4-hydroxy-6-hydroxymethyl-7,8-dihydropteridine diphosphate from 7,8-dihydroneopterin triphosphate: step 4/4.</text>
</comment>
<keyword evidence="7" id="KW-0289">Folate biosynthesis</keyword>
<keyword evidence="3 9" id="KW-0808">Transferase</keyword>
<comment type="caution">
    <text evidence="9">The sequence shown here is derived from an EMBL/GenBank/DDBJ whole genome shotgun (WGS) entry which is preliminary data.</text>
</comment>
<evidence type="ECO:0000256" key="4">
    <source>
        <dbReference type="ARBA" id="ARBA00022741"/>
    </source>
</evidence>
<keyword evidence="5" id="KW-0418">Kinase</keyword>
<dbReference type="CDD" id="cd00483">
    <property type="entry name" value="HPPK"/>
    <property type="match status" value="1"/>
</dbReference>
<dbReference type="Gene3D" id="3.30.70.560">
    <property type="entry name" value="7,8-Dihydro-6-hydroxymethylpterin-pyrophosphokinase HPPK"/>
    <property type="match status" value="1"/>
</dbReference>
<proteinExistence type="predicted"/>
<evidence type="ECO:0000256" key="3">
    <source>
        <dbReference type="ARBA" id="ARBA00022679"/>
    </source>
</evidence>
<dbReference type="NCBIfam" id="TIGR01498">
    <property type="entry name" value="folK"/>
    <property type="match status" value="1"/>
</dbReference>
<gene>
    <name evidence="9" type="primary">folK</name>
    <name evidence="9" type="ORF">KJ970_21120</name>
</gene>
<dbReference type="GO" id="GO:0005524">
    <property type="term" value="F:ATP binding"/>
    <property type="evidence" value="ECO:0007669"/>
    <property type="project" value="UniProtKB-KW"/>
</dbReference>
<evidence type="ECO:0000259" key="8">
    <source>
        <dbReference type="Pfam" id="PF01288"/>
    </source>
</evidence>
<evidence type="ECO:0000256" key="2">
    <source>
        <dbReference type="ARBA" id="ARBA00013253"/>
    </source>
</evidence>
<dbReference type="Proteomes" id="UP000777784">
    <property type="component" value="Unassembled WGS sequence"/>
</dbReference>